<dbReference type="KEGG" id="sat:SYN_01582"/>
<proteinExistence type="predicted"/>
<organism evidence="2 3">
    <name type="scientific">Syntrophus aciditrophicus (strain SB)</name>
    <dbReference type="NCBI Taxonomy" id="56780"/>
    <lineage>
        <taxon>Bacteria</taxon>
        <taxon>Pseudomonadati</taxon>
        <taxon>Thermodesulfobacteriota</taxon>
        <taxon>Syntrophia</taxon>
        <taxon>Syntrophales</taxon>
        <taxon>Syntrophaceae</taxon>
        <taxon>Syntrophus</taxon>
    </lineage>
</organism>
<dbReference type="HOGENOM" id="CLU_1609259_0_0_7"/>
<keyword evidence="1" id="KW-0732">Signal</keyword>
<dbReference type="NCBIfam" id="NF047436">
    <property type="entry name" value="LA_2272_repeat"/>
    <property type="match status" value="3"/>
</dbReference>
<evidence type="ECO:0000256" key="1">
    <source>
        <dbReference type="SAM" id="SignalP"/>
    </source>
</evidence>
<keyword evidence="3" id="KW-1185">Reference proteome</keyword>
<sequence>MKKIIFITCLGIIMAVASMAMAESKPIQLSLTPDIAVFDRDTEIRGLTLGIWGENPQTALAIGIVNGSKGNSAGLSFGFLLNYAESYKGVQWAPVNYTKKSFLGWQSGIVNYAEGSVKGLQTGAVNYSDHLTGVQFGFVNYAAKATTGVQIGLINLIPQNQWFTRFPDELAPGMVFVNWRF</sequence>
<dbReference type="EMBL" id="CP000252">
    <property type="protein sequence ID" value="ABC78273.1"/>
    <property type="molecule type" value="Genomic_DNA"/>
</dbReference>
<dbReference type="OrthoDB" id="9795691at2"/>
<feature type="chain" id="PRO_5004212493" evidence="1">
    <location>
        <begin position="23"/>
        <end position="181"/>
    </location>
</feature>
<gene>
    <name evidence="2" type="ORF">SYN_01582</name>
</gene>
<protein>
    <submittedName>
        <fullName evidence="2">Hypothetical exported protein</fullName>
    </submittedName>
</protein>
<accession>Q2LW16</accession>
<dbReference type="STRING" id="56780.SYN_01582"/>
<evidence type="ECO:0000313" key="2">
    <source>
        <dbReference type="EMBL" id="ABC78273.1"/>
    </source>
</evidence>
<dbReference type="InterPro" id="IPR058093">
    <property type="entry name" value="LA_2272-like"/>
</dbReference>
<name>Q2LW16_SYNAS</name>
<dbReference type="Proteomes" id="UP000001933">
    <property type="component" value="Chromosome"/>
</dbReference>
<evidence type="ECO:0000313" key="3">
    <source>
        <dbReference type="Proteomes" id="UP000001933"/>
    </source>
</evidence>
<reference evidence="2 3" key="1">
    <citation type="journal article" date="2007" name="Proc. Natl. Acad. Sci. U.S.A.">
        <title>The genome of Syntrophus aciditrophicus: life at the thermodynamic limit of microbial growth.</title>
        <authorList>
            <person name="McInerney M.J."/>
            <person name="Rohlin L."/>
            <person name="Mouttaki H."/>
            <person name="Kim U."/>
            <person name="Krupp R.S."/>
            <person name="Rios-Hernandez L."/>
            <person name="Sieber J."/>
            <person name="Struchtemeyer C.G."/>
            <person name="Bhattacharyya A."/>
            <person name="Campbell J.W."/>
            <person name="Gunsalus R.P."/>
        </authorList>
    </citation>
    <scope>NUCLEOTIDE SEQUENCE [LARGE SCALE GENOMIC DNA]</scope>
    <source>
        <strain evidence="2 3">SB</strain>
    </source>
</reference>
<dbReference type="AlphaFoldDB" id="Q2LW16"/>
<feature type="signal peptide" evidence="1">
    <location>
        <begin position="1"/>
        <end position="22"/>
    </location>
</feature>
<dbReference type="RefSeq" id="WP_011418292.1">
    <property type="nucleotide sequence ID" value="NC_007759.1"/>
</dbReference>
<dbReference type="eggNOG" id="ENOG5033HC1">
    <property type="taxonomic scope" value="Bacteria"/>
</dbReference>
<dbReference type="InParanoid" id="Q2LW16"/>